<dbReference type="PANTHER" id="PTHR21301:SF10">
    <property type="entry name" value="REVERSE TRANSCRIPTASE DOMAIN-CONTAINING PROTEIN"/>
    <property type="match status" value="1"/>
</dbReference>
<dbReference type="Proteomes" id="UP000046395">
    <property type="component" value="Unassembled WGS sequence"/>
</dbReference>
<sequence>MQEENHFRFQDRFFTQKDGAPMGSPLSPIVAEVFMEHLEEKTFNTCENVPAPPFLERHMDDIFALMLEGTSLFIYEELTGGRHLTYGALKEALLQRFAQLGEGEI</sequence>
<evidence type="ECO:0000259" key="1">
    <source>
        <dbReference type="PROSITE" id="PS50878"/>
    </source>
</evidence>
<keyword evidence="2" id="KW-1185">Reference proteome</keyword>
<dbReference type="InterPro" id="IPR000477">
    <property type="entry name" value="RT_dom"/>
</dbReference>
<dbReference type="PROSITE" id="PS50878">
    <property type="entry name" value="RT_POL"/>
    <property type="match status" value="1"/>
</dbReference>
<reference evidence="3" key="1">
    <citation type="submission" date="2019-12" db="UniProtKB">
        <authorList>
            <consortium name="WormBaseParasite"/>
        </authorList>
    </citation>
    <scope>IDENTIFICATION</scope>
</reference>
<proteinExistence type="predicted"/>
<evidence type="ECO:0000313" key="3">
    <source>
        <dbReference type="WBParaSite" id="TMUE_2000007485.1"/>
    </source>
</evidence>
<feature type="domain" description="Reverse transcriptase" evidence="1">
    <location>
        <begin position="1"/>
        <end position="105"/>
    </location>
</feature>
<name>A0A5S6QJX9_TRIMR</name>
<organism evidence="2 3">
    <name type="scientific">Trichuris muris</name>
    <name type="common">Mouse whipworm</name>
    <dbReference type="NCBI Taxonomy" id="70415"/>
    <lineage>
        <taxon>Eukaryota</taxon>
        <taxon>Metazoa</taxon>
        <taxon>Ecdysozoa</taxon>
        <taxon>Nematoda</taxon>
        <taxon>Enoplea</taxon>
        <taxon>Dorylaimia</taxon>
        <taxon>Trichinellida</taxon>
        <taxon>Trichuridae</taxon>
        <taxon>Trichuris</taxon>
    </lineage>
</organism>
<accession>A0A5S6QJX9</accession>
<dbReference type="PANTHER" id="PTHR21301">
    <property type="entry name" value="REVERSE TRANSCRIPTASE"/>
    <property type="match status" value="1"/>
</dbReference>
<dbReference type="AlphaFoldDB" id="A0A5S6QJX9"/>
<evidence type="ECO:0000313" key="2">
    <source>
        <dbReference type="Proteomes" id="UP000046395"/>
    </source>
</evidence>
<protein>
    <submittedName>
        <fullName evidence="3">Reverse transcriptase domain-containing protein</fullName>
    </submittedName>
</protein>
<dbReference type="WBParaSite" id="TMUE_2000007485.1">
    <property type="protein sequence ID" value="TMUE_2000007485.1"/>
    <property type="gene ID" value="WBGene00299900"/>
</dbReference>